<dbReference type="PANTHER" id="PTHR37984:SF5">
    <property type="entry name" value="PROTEIN NYNRIN-LIKE"/>
    <property type="match status" value="1"/>
</dbReference>
<dbReference type="Proteomes" id="UP000765509">
    <property type="component" value="Unassembled WGS sequence"/>
</dbReference>
<dbReference type="AlphaFoldDB" id="A0A9Q3IDB6"/>
<reference evidence="1" key="1">
    <citation type="submission" date="2021-03" db="EMBL/GenBank/DDBJ databases">
        <title>Draft genome sequence of rust myrtle Austropuccinia psidii MF-1, a brazilian biotype.</title>
        <authorList>
            <person name="Quecine M.C."/>
            <person name="Pachon D.M.R."/>
            <person name="Bonatelli M.L."/>
            <person name="Correr F.H."/>
            <person name="Franceschini L.M."/>
            <person name="Leite T.F."/>
            <person name="Margarido G.R.A."/>
            <person name="Almeida C.A."/>
            <person name="Ferrarezi J.A."/>
            <person name="Labate C.A."/>
        </authorList>
    </citation>
    <scope>NUCLEOTIDE SEQUENCE</scope>
    <source>
        <strain evidence="1">MF-1</strain>
    </source>
</reference>
<dbReference type="GO" id="GO:0003676">
    <property type="term" value="F:nucleic acid binding"/>
    <property type="evidence" value="ECO:0007669"/>
    <property type="project" value="InterPro"/>
</dbReference>
<accession>A0A9Q3IDB6</accession>
<dbReference type="Gene3D" id="3.30.420.10">
    <property type="entry name" value="Ribonuclease H-like superfamily/Ribonuclease H"/>
    <property type="match status" value="1"/>
</dbReference>
<dbReference type="InterPro" id="IPR036397">
    <property type="entry name" value="RNaseH_sf"/>
</dbReference>
<dbReference type="InterPro" id="IPR012337">
    <property type="entry name" value="RNaseH-like_sf"/>
</dbReference>
<gene>
    <name evidence="1" type="ORF">O181_078736</name>
</gene>
<evidence type="ECO:0000313" key="1">
    <source>
        <dbReference type="EMBL" id="MBW0539021.1"/>
    </source>
</evidence>
<dbReference type="EMBL" id="AVOT02043612">
    <property type="protein sequence ID" value="MBW0539021.1"/>
    <property type="molecule type" value="Genomic_DNA"/>
</dbReference>
<dbReference type="InterPro" id="IPR050951">
    <property type="entry name" value="Retrovirus_Pol_polyprotein"/>
</dbReference>
<dbReference type="SUPFAM" id="SSF53098">
    <property type="entry name" value="Ribonuclease H-like"/>
    <property type="match status" value="1"/>
</dbReference>
<proteinExistence type="predicted"/>
<keyword evidence="2" id="KW-1185">Reference proteome</keyword>
<evidence type="ECO:0008006" key="3">
    <source>
        <dbReference type="Google" id="ProtNLM"/>
    </source>
</evidence>
<comment type="caution">
    <text evidence="1">The sequence shown here is derived from an EMBL/GenBank/DDBJ whole genome shotgun (WGS) entry which is preliminary data.</text>
</comment>
<dbReference type="OrthoDB" id="2273864at2759"/>
<sequence>MLQKDVAEYFKTCDRCQKANQSTGKRLGNVTKIQEPSKPWKIVHMDWTTGLPPGGDRSYNACLVIVDRFSKTPIFLPCHKYDKAMDTAPLIGNRVISWTGIFTDIIGDRDPKSTSAL</sequence>
<dbReference type="PANTHER" id="PTHR37984">
    <property type="entry name" value="PROTEIN CBG26694"/>
    <property type="match status" value="1"/>
</dbReference>
<name>A0A9Q3IDB6_9BASI</name>
<protein>
    <recommendedName>
        <fullName evidence="3">Integrase catalytic domain-containing protein</fullName>
    </recommendedName>
</protein>
<evidence type="ECO:0000313" key="2">
    <source>
        <dbReference type="Proteomes" id="UP000765509"/>
    </source>
</evidence>
<organism evidence="1 2">
    <name type="scientific">Austropuccinia psidii MF-1</name>
    <dbReference type="NCBI Taxonomy" id="1389203"/>
    <lineage>
        <taxon>Eukaryota</taxon>
        <taxon>Fungi</taxon>
        <taxon>Dikarya</taxon>
        <taxon>Basidiomycota</taxon>
        <taxon>Pucciniomycotina</taxon>
        <taxon>Pucciniomycetes</taxon>
        <taxon>Pucciniales</taxon>
        <taxon>Sphaerophragmiaceae</taxon>
        <taxon>Austropuccinia</taxon>
    </lineage>
</organism>